<feature type="chain" id="PRO_5047273063" evidence="3">
    <location>
        <begin position="27"/>
        <end position="120"/>
    </location>
</feature>
<gene>
    <name evidence="4" type="ORF">N7U68_11010</name>
</gene>
<feature type="transmembrane region" description="Helical" evidence="2">
    <location>
        <begin position="31"/>
        <end position="48"/>
    </location>
</feature>
<feature type="compositionally biased region" description="Basic residues" evidence="1">
    <location>
        <begin position="71"/>
        <end position="102"/>
    </location>
</feature>
<keyword evidence="3" id="KW-0732">Signal</keyword>
<protein>
    <submittedName>
        <fullName evidence="4">Uncharacterized protein</fullName>
    </submittedName>
</protein>
<evidence type="ECO:0000256" key="3">
    <source>
        <dbReference type="SAM" id="SignalP"/>
    </source>
</evidence>
<evidence type="ECO:0000313" key="4">
    <source>
        <dbReference type="EMBL" id="UXX81665.1"/>
    </source>
</evidence>
<accession>A0ABY6DCV4</accession>
<keyword evidence="2" id="KW-1133">Transmembrane helix</keyword>
<proteinExistence type="predicted"/>
<dbReference type="RefSeq" id="WP_165195559.1">
    <property type="nucleotide sequence ID" value="NZ_CP106738.1"/>
</dbReference>
<keyword evidence="2" id="KW-0812">Transmembrane</keyword>
<sequence>MSGKFISLILAASLAVTGMTAAPARADDKDIARALAAIAGIAIIGAAIHDNNKSKRRPAPYVSSRNNGHGYKAHRAHRGHKQAQRQHRRHKQQRRAHRRAHGYHNGYGQQRYSARPRYTH</sequence>
<feature type="signal peptide" evidence="3">
    <location>
        <begin position="1"/>
        <end position="26"/>
    </location>
</feature>
<evidence type="ECO:0000256" key="2">
    <source>
        <dbReference type="SAM" id="Phobius"/>
    </source>
</evidence>
<keyword evidence="2" id="KW-0472">Membrane</keyword>
<organism evidence="4 5">
    <name type="scientific">Roseovarius pelagicus</name>
    <dbReference type="NCBI Taxonomy" id="2980108"/>
    <lineage>
        <taxon>Bacteria</taxon>
        <taxon>Pseudomonadati</taxon>
        <taxon>Pseudomonadota</taxon>
        <taxon>Alphaproteobacteria</taxon>
        <taxon>Rhodobacterales</taxon>
        <taxon>Roseobacteraceae</taxon>
        <taxon>Roseovarius</taxon>
    </lineage>
</organism>
<dbReference type="Proteomes" id="UP001064087">
    <property type="component" value="Chromosome"/>
</dbReference>
<reference evidence="4" key="1">
    <citation type="submission" date="2022-10" db="EMBL/GenBank/DDBJ databases">
        <title>Roseovarius pelagicus sp. nov., isolated from Arctic seawater.</title>
        <authorList>
            <person name="Hong Y.W."/>
            <person name="Hwang C.Y."/>
        </authorList>
    </citation>
    <scope>NUCLEOTIDE SEQUENCE</scope>
    <source>
        <strain evidence="4">HL-MP18</strain>
    </source>
</reference>
<keyword evidence="5" id="KW-1185">Reference proteome</keyword>
<dbReference type="EMBL" id="CP106738">
    <property type="protein sequence ID" value="UXX81665.1"/>
    <property type="molecule type" value="Genomic_DNA"/>
</dbReference>
<evidence type="ECO:0000256" key="1">
    <source>
        <dbReference type="SAM" id="MobiDB-lite"/>
    </source>
</evidence>
<evidence type="ECO:0000313" key="5">
    <source>
        <dbReference type="Proteomes" id="UP001064087"/>
    </source>
</evidence>
<name>A0ABY6DCV4_9RHOB</name>
<feature type="region of interest" description="Disordered" evidence="1">
    <location>
        <begin position="47"/>
        <end position="120"/>
    </location>
</feature>